<reference evidence="7 8" key="1">
    <citation type="submission" date="2019-01" db="EMBL/GenBank/DDBJ databases">
        <title>Pseudolysobacter antarctica gen. nov., sp. nov., isolated from Fildes Peninsula, Antarctica.</title>
        <authorList>
            <person name="Wei Z."/>
            <person name="Peng F."/>
        </authorList>
    </citation>
    <scope>NUCLEOTIDE SEQUENCE [LARGE SCALE GENOMIC DNA]</scope>
    <source>
        <strain evidence="7 8">AQ6-296</strain>
    </source>
</reference>
<dbReference type="InterPro" id="IPR010998">
    <property type="entry name" value="Integrase_recombinase_N"/>
</dbReference>
<dbReference type="PANTHER" id="PTHR34605:SF4">
    <property type="entry name" value="DNA ADENINE METHYLTRANSFERASE"/>
    <property type="match status" value="1"/>
</dbReference>
<dbReference type="OrthoDB" id="5914130at2"/>
<evidence type="ECO:0000313" key="8">
    <source>
        <dbReference type="Proteomes" id="UP000291562"/>
    </source>
</evidence>
<dbReference type="AlphaFoldDB" id="A0A411HK17"/>
<dbReference type="Proteomes" id="UP000291562">
    <property type="component" value="Chromosome"/>
</dbReference>
<dbReference type="PROSITE" id="PS51898">
    <property type="entry name" value="TYR_RECOMBINASE"/>
    <property type="match status" value="1"/>
</dbReference>
<keyword evidence="3" id="KW-0233">DNA recombination</keyword>
<keyword evidence="1" id="KW-0229">DNA integration</keyword>
<dbReference type="SUPFAM" id="SSF47823">
    <property type="entry name" value="lambda integrase-like, N-terminal domain"/>
    <property type="match status" value="1"/>
</dbReference>
<evidence type="ECO:0000256" key="4">
    <source>
        <dbReference type="PROSITE-ProRule" id="PRU01248"/>
    </source>
</evidence>
<evidence type="ECO:0000256" key="3">
    <source>
        <dbReference type="ARBA" id="ARBA00023172"/>
    </source>
</evidence>
<dbReference type="KEGG" id="xbc:ELE36_10415"/>
<dbReference type="GO" id="GO:0006310">
    <property type="term" value="P:DNA recombination"/>
    <property type="evidence" value="ECO:0007669"/>
    <property type="project" value="UniProtKB-KW"/>
</dbReference>
<dbReference type="PANTHER" id="PTHR34605">
    <property type="entry name" value="PHAGE_INTEGRASE DOMAIN-CONTAINING PROTEIN"/>
    <property type="match status" value="1"/>
</dbReference>
<dbReference type="GO" id="GO:0015074">
    <property type="term" value="P:DNA integration"/>
    <property type="evidence" value="ECO:0007669"/>
    <property type="project" value="UniProtKB-KW"/>
</dbReference>
<organism evidence="7 8">
    <name type="scientific">Pseudolysobacter antarcticus</name>
    <dbReference type="NCBI Taxonomy" id="2511995"/>
    <lineage>
        <taxon>Bacteria</taxon>
        <taxon>Pseudomonadati</taxon>
        <taxon>Pseudomonadota</taxon>
        <taxon>Gammaproteobacteria</taxon>
        <taxon>Lysobacterales</taxon>
        <taxon>Rhodanobacteraceae</taxon>
        <taxon>Pseudolysobacter</taxon>
    </lineage>
</organism>
<evidence type="ECO:0000313" key="7">
    <source>
        <dbReference type="EMBL" id="QBB70740.1"/>
    </source>
</evidence>
<dbReference type="SUPFAM" id="SSF56349">
    <property type="entry name" value="DNA breaking-rejoining enzymes"/>
    <property type="match status" value="1"/>
</dbReference>
<keyword evidence="2 4" id="KW-0238">DNA-binding</keyword>
<dbReference type="InterPro" id="IPR044068">
    <property type="entry name" value="CB"/>
</dbReference>
<gene>
    <name evidence="7" type="ORF">ELE36_10415</name>
</gene>
<feature type="domain" description="Tyr recombinase" evidence="5">
    <location>
        <begin position="96"/>
        <end position="202"/>
    </location>
</feature>
<dbReference type="GO" id="GO:0003677">
    <property type="term" value="F:DNA binding"/>
    <property type="evidence" value="ECO:0007669"/>
    <property type="project" value="UniProtKB-UniRule"/>
</dbReference>
<sequence length="202" mass="22568">MTNLDRYLDAATRENTRRSYAGAARHFEVDWGGHLPATADSIAHYLADYAEKLALNTLRHRLAALAQWHHDHGFADPTRAPLVRKVFKGIAALHPRVDKRATPLQITQLTQVSDRLDATIASSFALGANAEHLQALRDRAMVLLGFWRGFRTDELMRLQVEHIQIVAGEGMLCFLPHTKGDRQNQGTTFKVPALSRLCPVTA</sequence>
<evidence type="ECO:0000259" key="6">
    <source>
        <dbReference type="PROSITE" id="PS51900"/>
    </source>
</evidence>
<dbReference type="InterPro" id="IPR013762">
    <property type="entry name" value="Integrase-like_cat_sf"/>
</dbReference>
<evidence type="ECO:0000256" key="1">
    <source>
        <dbReference type="ARBA" id="ARBA00022908"/>
    </source>
</evidence>
<keyword evidence="8" id="KW-1185">Reference proteome</keyword>
<dbReference type="EMBL" id="CP035704">
    <property type="protein sequence ID" value="QBB70740.1"/>
    <property type="molecule type" value="Genomic_DNA"/>
</dbReference>
<dbReference type="InterPro" id="IPR011010">
    <property type="entry name" value="DNA_brk_join_enz"/>
</dbReference>
<dbReference type="Gene3D" id="1.10.150.130">
    <property type="match status" value="1"/>
</dbReference>
<evidence type="ECO:0008006" key="9">
    <source>
        <dbReference type="Google" id="ProtNLM"/>
    </source>
</evidence>
<evidence type="ECO:0000259" key="5">
    <source>
        <dbReference type="PROSITE" id="PS51898"/>
    </source>
</evidence>
<name>A0A411HK17_9GAMM</name>
<dbReference type="InterPro" id="IPR052925">
    <property type="entry name" value="Phage_Integrase-like_Recomb"/>
</dbReference>
<dbReference type="InterPro" id="IPR002104">
    <property type="entry name" value="Integrase_catalytic"/>
</dbReference>
<accession>A0A411HK17</accession>
<evidence type="ECO:0000256" key="2">
    <source>
        <dbReference type="ARBA" id="ARBA00023125"/>
    </source>
</evidence>
<proteinExistence type="predicted"/>
<feature type="domain" description="Core-binding (CB)" evidence="6">
    <location>
        <begin position="1"/>
        <end position="73"/>
    </location>
</feature>
<dbReference type="PROSITE" id="PS51900">
    <property type="entry name" value="CB"/>
    <property type="match status" value="1"/>
</dbReference>
<dbReference type="Gene3D" id="1.10.443.10">
    <property type="entry name" value="Intergrase catalytic core"/>
    <property type="match status" value="1"/>
</dbReference>
<protein>
    <recommendedName>
        <fullName evidence="9">Integrase</fullName>
    </recommendedName>
</protein>